<dbReference type="PANTHER" id="PTHR13015">
    <property type="entry name" value="PROTEIN AD-016-RELATED"/>
    <property type="match status" value="1"/>
</dbReference>
<dbReference type="AlphaFoldDB" id="A0ABD1EWN4"/>
<keyword evidence="3" id="KW-1185">Reference proteome</keyword>
<comment type="caution">
    <text evidence="2">The sequence shown here is derived from an EMBL/GenBank/DDBJ whole genome shotgun (WGS) entry which is preliminary data.</text>
</comment>
<evidence type="ECO:0000313" key="3">
    <source>
        <dbReference type="Proteomes" id="UP001566132"/>
    </source>
</evidence>
<dbReference type="InterPro" id="IPR019309">
    <property type="entry name" value="WASHC3"/>
</dbReference>
<organism evidence="2 3">
    <name type="scientific">Hypothenemus hampei</name>
    <name type="common">Coffee berry borer</name>
    <dbReference type="NCBI Taxonomy" id="57062"/>
    <lineage>
        <taxon>Eukaryota</taxon>
        <taxon>Metazoa</taxon>
        <taxon>Ecdysozoa</taxon>
        <taxon>Arthropoda</taxon>
        <taxon>Hexapoda</taxon>
        <taxon>Insecta</taxon>
        <taxon>Pterygota</taxon>
        <taxon>Neoptera</taxon>
        <taxon>Endopterygota</taxon>
        <taxon>Coleoptera</taxon>
        <taxon>Polyphaga</taxon>
        <taxon>Cucujiformia</taxon>
        <taxon>Curculionidae</taxon>
        <taxon>Scolytinae</taxon>
        <taxon>Hypothenemus</taxon>
    </lineage>
</organism>
<gene>
    <name evidence="2" type="ORF">ABEB36_004853</name>
</gene>
<dbReference type="Gene3D" id="1.20.5.110">
    <property type="match status" value="1"/>
</dbReference>
<proteinExistence type="inferred from homology"/>
<dbReference type="Proteomes" id="UP001566132">
    <property type="component" value="Unassembled WGS sequence"/>
</dbReference>
<dbReference type="GO" id="GO:0005737">
    <property type="term" value="C:cytoplasm"/>
    <property type="evidence" value="ECO:0007669"/>
    <property type="project" value="UniProtKB-ARBA"/>
</dbReference>
<protein>
    <recommendedName>
        <fullName evidence="4">WASH complex subunit 3</fullName>
    </recommendedName>
</protein>
<comment type="similarity">
    <text evidence="1">Belongs to the CCDC53 family.</text>
</comment>
<accession>A0ABD1EWN4</accession>
<sequence>MQKDDFIAVESNGHYSQIPSLQQKRIIAFINHFVSTTVSYLNDFSLSCESRFMDFEYKLQRIEASLLILEAQLSSIPNFEEPLANSTINTGDIPVSAPTNDVEFSEINKEPENDTEHTQSIGIKASEDPRFTKFFKMLRFGVKEEAVKYKMQSAGLNPNILNNPDAVIPE</sequence>
<evidence type="ECO:0000256" key="1">
    <source>
        <dbReference type="ARBA" id="ARBA00006290"/>
    </source>
</evidence>
<dbReference type="Pfam" id="PF10152">
    <property type="entry name" value="CCDC53"/>
    <property type="match status" value="1"/>
</dbReference>
<dbReference type="PANTHER" id="PTHR13015:SF0">
    <property type="entry name" value="WASH COMPLEX SUBUNIT 3"/>
    <property type="match status" value="1"/>
</dbReference>
<name>A0ABD1EWN4_HYPHA</name>
<evidence type="ECO:0000313" key="2">
    <source>
        <dbReference type="EMBL" id="KAL1505246.1"/>
    </source>
</evidence>
<reference evidence="2 3" key="1">
    <citation type="submission" date="2024-05" db="EMBL/GenBank/DDBJ databases">
        <title>Genetic variation in Jamaican populations of the coffee berry borer (Hypothenemus hampei).</title>
        <authorList>
            <person name="Errbii M."/>
            <person name="Myrie A."/>
        </authorList>
    </citation>
    <scope>NUCLEOTIDE SEQUENCE [LARGE SCALE GENOMIC DNA]</scope>
    <source>
        <strain evidence="2">JA-Hopewell-2020-01-JO</strain>
        <tissue evidence="2">Whole body</tissue>
    </source>
</reference>
<dbReference type="EMBL" id="JBDJPC010000004">
    <property type="protein sequence ID" value="KAL1505246.1"/>
    <property type="molecule type" value="Genomic_DNA"/>
</dbReference>
<evidence type="ECO:0008006" key="4">
    <source>
        <dbReference type="Google" id="ProtNLM"/>
    </source>
</evidence>